<dbReference type="OrthoDB" id="4741951at2"/>
<name>A0A1M4T420_9ACTN</name>
<dbReference type="RefSeq" id="WP_072788388.1">
    <property type="nucleotide sequence ID" value="NZ_FQUL01000004.1"/>
</dbReference>
<dbReference type="STRING" id="1121881.SAMN02745225_00483"/>
<dbReference type="SUPFAM" id="SSF54862">
    <property type="entry name" value="4Fe-4S ferredoxins"/>
    <property type="match status" value="1"/>
</dbReference>
<accession>A0A1M4T420</accession>
<proteinExistence type="predicted"/>
<evidence type="ECO:0000313" key="2">
    <source>
        <dbReference type="Proteomes" id="UP000184295"/>
    </source>
</evidence>
<gene>
    <name evidence="1" type="ORF">SAMN02745225_00483</name>
</gene>
<dbReference type="Pfam" id="PF13459">
    <property type="entry name" value="Fer4_15"/>
    <property type="match status" value="1"/>
</dbReference>
<dbReference type="Gene3D" id="3.30.70.20">
    <property type="match status" value="1"/>
</dbReference>
<organism evidence="1 2">
    <name type="scientific">Ferrithrix thermotolerans DSM 19514</name>
    <dbReference type="NCBI Taxonomy" id="1121881"/>
    <lineage>
        <taxon>Bacteria</taxon>
        <taxon>Bacillati</taxon>
        <taxon>Actinomycetota</taxon>
        <taxon>Acidimicrobiia</taxon>
        <taxon>Acidimicrobiales</taxon>
        <taxon>Acidimicrobiaceae</taxon>
        <taxon>Ferrithrix</taxon>
    </lineage>
</organism>
<evidence type="ECO:0000313" key="1">
    <source>
        <dbReference type="EMBL" id="SHE39078.1"/>
    </source>
</evidence>
<dbReference type="Proteomes" id="UP000184295">
    <property type="component" value="Unassembled WGS sequence"/>
</dbReference>
<protein>
    <submittedName>
        <fullName evidence="1">4Fe-4S single cluster domain-containing protein</fullName>
    </submittedName>
</protein>
<sequence length="80" mass="8875">MGGDKVARITSKSHYEISIDPTVCDGYGYCVELLPANLTFDDWGFPIVKTRVVEAEELEMANHVVQLCPRSAFKLSKVKG</sequence>
<keyword evidence="2" id="KW-1185">Reference proteome</keyword>
<dbReference type="AlphaFoldDB" id="A0A1M4T420"/>
<reference evidence="2" key="1">
    <citation type="submission" date="2016-11" db="EMBL/GenBank/DDBJ databases">
        <authorList>
            <person name="Varghese N."/>
            <person name="Submissions S."/>
        </authorList>
    </citation>
    <scope>NUCLEOTIDE SEQUENCE [LARGE SCALE GENOMIC DNA]</scope>
    <source>
        <strain evidence="2">DSM 19514</strain>
    </source>
</reference>
<dbReference type="EMBL" id="FQUL01000004">
    <property type="protein sequence ID" value="SHE39078.1"/>
    <property type="molecule type" value="Genomic_DNA"/>
</dbReference>